<dbReference type="SUPFAM" id="SSF55550">
    <property type="entry name" value="SH2 domain"/>
    <property type="match status" value="1"/>
</dbReference>
<dbReference type="Pfam" id="PF00017">
    <property type="entry name" value="SH2"/>
    <property type="match status" value="1"/>
</dbReference>
<evidence type="ECO:0000256" key="5">
    <source>
        <dbReference type="ARBA" id="ARBA00022553"/>
    </source>
</evidence>
<feature type="signal peptide" evidence="15">
    <location>
        <begin position="1"/>
        <end position="23"/>
    </location>
</feature>
<name>A0A9Q0XLL7_9SAUR</name>
<gene>
    <name evidence="17" type="ORF">JRQ81_004003</name>
</gene>
<keyword evidence="7 13" id="KW-0805">Transcription regulation</keyword>
<dbReference type="GO" id="GO:0005634">
    <property type="term" value="C:nucleus"/>
    <property type="evidence" value="ECO:0007669"/>
    <property type="project" value="UniProtKB-SubCell"/>
</dbReference>
<comment type="similarity">
    <text evidence="3 13">Belongs to the transcription factor STAT family.</text>
</comment>
<protein>
    <recommendedName>
        <fullName evidence="13">Signal transducer and activator of transcription</fullName>
    </recommendedName>
</protein>
<feature type="coiled-coil region" evidence="14">
    <location>
        <begin position="473"/>
        <end position="500"/>
    </location>
</feature>
<dbReference type="Pfam" id="PF02865">
    <property type="entry name" value="STAT_int"/>
    <property type="match status" value="1"/>
</dbReference>
<dbReference type="EMBL" id="JAPFRF010000011">
    <property type="protein sequence ID" value="KAJ7317841.1"/>
    <property type="molecule type" value="Genomic_DNA"/>
</dbReference>
<evidence type="ECO:0000256" key="14">
    <source>
        <dbReference type="SAM" id="Coils"/>
    </source>
</evidence>
<dbReference type="InterPro" id="IPR036535">
    <property type="entry name" value="STAT_N_sf"/>
</dbReference>
<keyword evidence="15" id="KW-0732">Signal</keyword>
<dbReference type="SUPFAM" id="SSF48092">
    <property type="entry name" value="Transcription factor STAT-4 N-domain"/>
    <property type="match status" value="1"/>
</dbReference>
<dbReference type="InterPro" id="IPR036860">
    <property type="entry name" value="SH2_dom_sf"/>
</dbReference>
<dbReference type="SUPFAM" id="SSF49417">
    <property type="entry name" value="p53-like transcription factors"/>
    <property type="match status" value="1"/>
</dbReference>
<evidence type="ECO:0000256" key="10">
    <source>
        <dbReference type="ARBA" id="ARBA00023163"/>
    </source>
</evidence>
<dbReference type="SUPFAM" id="SSF47655">
    <property type="entry name" value="STAT"/>
    <property type="match status" value="1"/>
</dbReference>
<comment type="subcellular location">
    <subcellularLocation>
        <location evidence="2 13">Cytoplasm</location>
    </subcellularLocation>
    <subcellularLocation>
        <location evidence="1 13">Nucleus</location>
    </subcellularLocation>
</comment>
<dbReference type="Gene3D" id="1.10.532.10">
    <property type="entry name" value="STAT transcription factor, N-terminal domain"/>
    <property type="match status" value="1"/>
</dbReference>
<dbReference type="InterPro" id="IPR000980">
    <property type="entry name" value="SH2"/>
</dbReference>
<dbReference type="GO" id="GO:0005737">
    <property type="term" value="C:cytoplasm"/>
    <property type="evidence" value="ECO:0007669"/>
    <property type="project" value="UniProtKB-SubCell"/>
</dbReference>
<dbReference type="InterPro" id="IPR013801">
    <property type="entry name" value="STAT_TF_DNA-bd"/>
</dbReference>
<evidence type="ECO:0000313" key="18">
    <source>
        <dbReference type="Proteomes" id="UP001142489"/>
    </source>
</evidence>
<dbReference type="Pfam" id="PF21354">
    <property type="entry name" value="STAT_linker"/>
    <property type="match status" value="1"/>
</dbReference>
<reference evidence="17" key="1">
    <citation type="journal article" date="2023" name="DNA Res.">
        <title>Chromosome-level genome assembly of Phrynocephalus forsythii using third-generation DNA sequencing and Hi-C analysis.</title>
        <authorList>
            <person name="Qi Y."/>
            <person name="Zhao W."/>
            <person name="Zhao Y."/>
            <person name="Niu C."/>
            <person name="Cao S."/>
            <person name="Zhang Y."/>
        </authorList>
    </citation>
    <scope>NUCLEOTIDE SEQUENCE</scope>
    <source>
        <tissue evidence="17">Muscle</tissue>
    </source>
</reference>
<sequence>MDSPTTGTVLAFFVLLMHRGLDGHPLSVANLKEIDLRAHQSTSDSSLSALHSLLSSFISKSPQLQLPPKVSCQDLMPEALLEYFAKVPQMAQNLIRAAFSLALQSAGCTSHAEALILRLSKELGEADTQHLLLTMAEALGTRNPSSENKSSAALQFNLDQLTPNQAWHCRGLRQVKGALLHGWAHRVYKDFLAAAVACHHLGDLCAGVASNGTSSFHVVAHDGSFFLPHHGGHSWLHQCHRLSRVRRSSPDDCFSEKEQRVYTVIDWLPVVSTYYSFGTSIYYATQGCTGLAKERAFNGAIDLGYDALVALTGGALVAVKRPGLASSMSQWQQIQLLESKYLDQVHCLYLDNSLPMEVRQYLSYWIEKQDWRYAAHSDPSQAACLFQTMQSLLDEQLGRLVLSEEDNSNIVLKHNLHRSKLQLQDMFRDHPERLAGVIDGLLTQEREILLAAAAASQVAMEPPGDASLVSSHTHNVEERLAEMRRTVQDLRTSIDQLELLQDTLDFRLKTLMVLERTTSVEGLLSQKRGELQVLLNNLNVCRKDVLARIQELLGRSDTLRGLLLEERDAWKDRQRRACIGDTCDTSLRPLETWFTAHAEDLFHLLQFLHSMKELLQKLTYDGDPFVVQLPQLEKRLQEQIAVLLKSAFVVESQPCMPFPNRRPLVLKTSQRFSVRARLLVKLLDRNHSGKVKIEIDRDAADLARFRRFNILASNTKTLTMENHQGQELVCDFKHITLKEQKSCGAGKGKGGKGINEGSVSLLEELHIITLTLDYCYQGFECQLQNQLFFSNPPTATWAQLSTVLSWQFATATERGLNPEQLKMLGEKLHGSPVEPQSTITWSQFSKDPTTANVSFWAWIDGIILLIQDHLLQLWKKGLIMGFVSRKRERHLLKRRMGGTFLLRFSESIPNGGITCTWVDYDNQGSPEINSVEPYTKDALKVLSLPDIIRHYNILEEANIPENPLHYLYPDIPRDEAFGPYYSERQEDVSVHRKYLNRRLIRVSHPGQPEAAPVPEVPAPEIHTPEVQVPEQPVELQPLEVNGLLPNDDIILPSYVQDLEQGFGGGLLFEQQDPFLSPPGEDHVPEELQELKQLNLSEEDFLL</sequence>
<evidence type="ECO:0000256" key="1">
    <source>
        <dbReference type="ARBA" id="ARBA00004123"/>
    </source>
</evidence>
<evidence type="ECO:0000256" key="6">
    <source>
        <dbReference type="ARBA" id="ARBA00022999"/>
    </source>
</evidence>
<dbReference type="Gene3D" id="3.30.505.10">
    <property type="entry name" value="SH2 domain"/>
    <property type="match status" value="1"/>
</dbReference>
<dbReference type="InterPro" id="IPR013800">
    <property type="entry name" value="STAT_TF_alpha"/>
</dbReference>
<dbReference type="OrthoDB" id="19300at2759"/>
<feature type="chain" id="PRO_5040370456" description="Signal transducer and activator of transcription" evidence="15">
    <location>
        <begin position="24"/>
        <end position="1102"/>
    </location>
</feature>
<dbReference type="GO" id="GO:0003700">
    <property type="term" value="F:DNA-binding transcription factor activity"/>
    <property type="evidence" value="ECO:0007669"/>
    <property type="project" value="InterPro"/>
</dbReference>
<keyword evidence="9 13" id="KW-0010">Activator</keyword>
<keyword evidence="6 12" id="KW-0727">SH2 domain</keyword>
<evidence type="ECO:0000256" key="12">
    <source>
        <dbReference type="PROSITE-ProRule" id="PRU00191"/>
    </source>
</evidence>
<feature type="domain" description="SH2" evidence="16">
    <location>
        <begin position="874"/>
        <end position="970"/>
    </location>
</feature>
<dbReference type="PROSITE" id="PS50001">
    <property type="entry name" value="SH2"/>
    <property type="match status" value="1"/>
</dbReference>
<dbReference type="InterPro" id="IPR012345">
    <property type="entry name" value="STAT_TF_DNA-bd_N"/>
</dbReference>
<dbReference type="InterPro" id="IPR048988">
    <property type="entry name" value="STAT_linker"/>
</dbReference>
<organism evidence="17 18">
    <name type="scientific">Phrynocephalus forsythii</name>
    <dbReference type="NCBI Taxonomy" id="171643"/>
    <lineage>
        <taxon>Eukaryota</taxon>
        <taxon>Metazoa</taxon>
        <taxon>Chordata</taxon>
        <taxon>Craniata</taxon>
        <taxon>Vertebrata</taxon>
        <taxon>Euteleostomi</taxon>
        <taxon>Lepidosauria</taxon>
        <taxon>Squamata</taxon>
        <taxon>Bifurcata</taxon>
        <taxon>Unidentata</taxon>
        <taxon>Episquamata</taxon>
        <taxon>Toxicofera</taxon>
        <taxon>Iguania</taxon>
        <taxon>Acrodonta</taxon>
        <taxon>Agamidae</taxon>
        <taxon>Agaminae</taxon>
        <taxon>Phrynocephalus</taxon>
    </lineage>
</organism>
<dbReference type="InterPro" id="IPR008967">
    <property type="entry name" value="p53-like_TF_DNA-bd_sf"/>
</dbReference>
<dbReference type="Gene3D" id="1.20.1050.20">
    <property type="entry name" value="STAT transcription factor, all-alpha domain"/>
    <property type="match status" value="1"/>
</dbReference>
<keyword evidence="11 13" id="KW-0539">Nucleus</keyword>
<dbReference type="FunFam" id="2.60.40.630:FF:000004">
    <property type="entry name" value="Signal transducer and activator of transcription"/>
    <property type="match status" value="1"/>
</dbReference>
<evidence type="ECO:0000256" key="9">
    <source>
        <dbReference type="ARBA" id="ARBA00023159"/>
    </source>
</evidence>
<evidence type="ECO:0000256" key="8">
    <source>
        <dbReference type="ARBA" id="ARBA00023125"/>
    </source>
</evidence>
<keyword evidence="4 13" id="KW-0963">Cytoplasm</keyword>
<dbReference type="AlphaFoldDB" id="A0A9Q0XLL7"/>
<dbReference type="Proteomes" id="UP001142489">
    <property type="component" value="Unassembled WGS sequence"/>
</dbReference>
<dbReference type="GO" id="GO:0007165">
    <property type="term" value="P:signal transduction"/>
    <property type="evidence" value="ECO:0007669"/>
    <property type="project" value="InterPro"/>
</dbReference>
<dbReference type="GO" id="GO:0003677">
    <property type="term" value="F:DNA binding"/>
    <property type="evidence" value="ECO:0007669"/>
    <property type="project" value="UniProtKB-KW"/>
</dbReference>
<evidence type="ECO:0000313" key="17">
    <source>
        <dbReference type="EMBL" id="KAJ7317841.1"/>
    </source>
</evidence>
<dbReference type="Pfam" id="PF15148">
    <property type="entry name" value="Apolipo_F"/>
    <property type="match status" value="1"/>
</dbReference>
<keyword evidence="18" id="KW-1185">Reference proteome</keyword>
<dbReference type="FunFam" id="3.30.505.10:FF:000003">
    <property type="entry name" value="Signal transducer and activator of transcription"/>
    <property type="match status" value="1"/>
</dbReference>
<dbReference type="SMART" id="SM00964">
    <property type="entry name" value="STAT_int"/>
    <property type="match status" value="1"/>
</dbReference>
<accession>A0A9Q0XLL7</accession>
<dbReference type="Pfam" id="PF02864">
    <property type="entry name" value="STAT_bind"/>
    <property type="match status" value="1"/>
</dbReference>
<dbReference type="InterPro" id="IPR026114">
    <property type="entry name" value="APOF"/>
</dbReference>
<evidence type="ECO:0000256" key="2">
    <source>
        <dbReference type="ARBA" id="ARBA00004496"/>
    </source>
</evidence>
<dbReference type="Pfam" id="PF01017">
    <property type="entry name" value="STAT_alpha"/>
    <property type="match status" value="1"/>
</dbReference>
<evidence type="ECO:0000256" key="11">
    <source>
        <dbReference type="ARBA" id="ARBA00023242"/>
    </source>
</evidence>
<dbReference type="InterPro" id="IPR001217">
    <property type="entry name" value="STAT"/>
</dbReference>
<evidence type="ECO:0000256" key="4">
    <source>
        <dbReference type="ARBA" id="ARBA00022490"/>
    </source>
</evidence>
<comment type="caution">
    <text evidence="17">The sequence shown here is derived from an EMBL/GenBank/DDBJ whole genome shotgun (WGS) entry which is preliminary data.</text>
</comment>
<evidence type="ECO:0000256" key="15">
    <source>
        <dbReference type="SAM" id="SignalP"/>
    </source>
</evidence>
<evidence type="ECO:0000256" key="13">
    <source>
        <dbReference type="RuleBase" id="RU046415"/>
    </source>
</evidence>
<dbReference type="Gene3D" id="2.60.40.630">
    <property type="entry name" value="STAT transcription factor, DNA-binding domain"/>
    <property type="match status" value="1"/>
</dbReference>
<keyword evidence="5 13" id="KW-0597">Phosphoprotein</keyword>
<dbReference type="InterPro" id="IPR015988">
    <property type="entry name" value="STAT_TF_CC"/>
</dbReference>
<evidence type="ECO:0000256" key="3">
    <source>
        <dbReference type="ARBA" id="ARBA00005586"/>
    </source>
</evidence>
<keyword evidence="10 13" id="KW-0804">Transcription</keyword>
<proteinExistence type="inferred from homology"/>
<dbReference type="PANTHER" id="PTHR11801">
    <property type="entry name" value="SIGNAL TRANSDUCER AND ACTIVATOR OF TRANSCRIPTION"/>
    <property type="match status" value="1"/>
</dbReference>
<dbReference type="InterPro" id="IPR013799">
    <property type="entry name" value="STAT_TF_prot_interaction"/>
</dbReference>
<keyword evidence="8 13" id="KW-0238">DNA-binding</keyword>
<keyword evidence="14" id="KW-0175">Coiled coil</keyword>
<evidence type="ECO:0000256" key="7">
    <source>
        <dbReference type="ARBA" id="ARBA00023015"/>
    </source>
</evidence>
<evidence type="ECO:0000259" key="16">
    <source>
        <dbReference type="PROSITE" id="PS50001"/>
    </source>
</evidence>